<dbReference type="Proteomes" id="UP000239833">
    <property type="component" value="Chromosome"/>
</dbReference>
<dbReference type="EMBL" id="CP019655">
    <property type="protein sequence ID" value="AVF24705.1"/>
    <property type="molecule type" value="Genomic_DNA"/>
</dbReference>
<sequence length="234" mass="26494">MYGHPESQMYAEVGVCRYMVLSDIMSYYLTEENLMNLLEKYRSFGPFPGIFLTFMKSFIPPLPTIVIVGVNAAVYGLWLGFLYSWIGLVGGCLTTFLIVRKISGHPYLERWAAKPKVKKGMLWVRRNAFSYVFILSIFPVGPFVMINMVAGMARMRLRSFLIAVAGGKALMVLAVSYIGHDITRFIHDPVQILYVILFIAISLWVSKKVETKFTGVAADTGEMDRYKPGRKNSM</sequence>
<organism evidence="8 9">
    <name type="scientific">Paenibacillus larvae subsp. larvae</name>
    <dbReference type="NCBI Taxonomy" id="147375"/>
    <lineage>
        <taxon>Bacteria</taxon>
        <taxon>Bacillati</taxon>
        <taxon>Bacillota</taxon>
        <taxon>Bacilli</taxon>
        <taxon>Bacillales</taxon>
        <taxon>Paenibacillaceae</taxon>
        <taxon>Paenibacillus</taxon>
    </lineage>
</organism>
<keyword evidence="4 6" id="KW-1133">Transmembrane helix</keyword>
<dbReference type="AlphaFoldDB" id="A0A2L1U951"/>
<reference evidence="9" key="1">
    <citation type="submission" date="2017-02" db="EMBL/GenBank/DDBJ databases">
        <title>Delineation of Paenibacillus larvae strains originating from foulbrood outbreaks.</title>
        <authorList>
            <person name="Beims H."/>
            <person name="Bunk B."/>
            <person name="Sproeer C."/>
            <person name="Mohr K.I."/>
            <person name="Pradella S."/>
            <person name="Guenther G."/>
            <person name="Rohde M."/>
            <person name="von der Ohe W."/>
            <person name="Steinert M."/>
        </authorList>
    </citation>
    <scope>NUCLEOTIDE SEQUENCE [LARGE SCALE GENOMIC DNA]</scope>
    <source>
        <strain evidence="9">Eric_III</strain>
    </source>
</reference>
<evidence type="ECO:0000256" key="4">
    <source>
        <dbReference type="ARBA" id="ARBA00022989"/>
    </source>
</evidence>
<evidence type="ECO:0000259" key="7">
    <source>
        <dbReference type="Pfam" id="PF09335"/>
    </source>
</evidence>
<dbReference type="PANTHER" id="PTHR12677:SF55">
    <property type="entry name" value="UNDECAPRENYL PHOSPHATE TRANSPORTER SAOUHSC_00901-RELATED"/>
    <property type="match status" value="1"/>
</dbReference>
<keyword evidence="2 6" id="KW-1003">Cell membrane</keyword>
<dbReference type="GO" id="GO:0005886">
    <property type="term" value="C:plasma membrane"/>
    <property type="evidence" value="ECO:0007669"/>
    <property type="project" value="UniProtKB-SubCell"/>
</dbReference>
<keyword evidence="3 6" id="KW-0812">Transmembrane</keyword>
<evidence type="ECO:0000256" key="5">
    <source>
        <dbReference type="ARBA" id="ARBA00023136"/>
    </source>
</evidence>
<feature type="transmembrane region" description="Helical" evidence="6">
    <location>
        <begin position="49"/>
        <end position="70"/>
    </location>
</feature>
<dbReference type="InterPro" id="IPR015414">
    <property type="entry name" value="TMEM64"/>
</dbReference>
<evidence type="ECO:0000256" key="1">
    <source>
        <dbReference type="ARBA" id="ARBA00004651"/>
    </source>
</evidence>
<feature type="transmembrane region" description="Helical" evidence="6">
    <location>
        <begin position="160"/>
        <end position="179"/>
    </location>
</feature>
<comment type="similarity">
    <text evidence="6">Belongs to the TVP38/TMEM64 family.</text>
</comment>
<evidence type="ECO:0000256" key="2">
    <source>
        <dbReference type="ARBA" id="ARBA00022475"/>
    </source>
</evidence>
<dbReference type="STRING" id="147375.BXP28_19175"/>
<dbReference type="InterPro" id="IPR032816">
    <property type="entry name" value="VTT_dom"/>
</dbReference>
<comment type="subcellular location">
    <subcellularLocation>
        <location evidence="1 6">Cell membrane</location>
        <topology evidence="1 6">Multi-pass membrane protein</topology>
    </subcellularLocation>
</comment>
<evidence type="ECO:0000313" key="8">
    <source>
        <dbReference type="EMBL" id="AVF24705.1"/>
    </source>
</evidence>
<feature type="domain" description="VTT" evidence="7">
    <location>
        <begin position="63"/>
        <end position="180"/>
    </location>
</feature>
<evidence type="ECO:0000313" key="9">
    <source>
        <dbReference type="Proteomes" id="UP000239833"/>
    </source>
</evidence>
<protein>
    <recommendedName>
        <fullName evidence="6">TVP38/TMEM64 family membrane protein</fullName>
    </recommendedName>
</protein>
<evidence type="ECO:0000256" key="3">
    <source>
        <dbReference type="ARBA" id="ARBA00022692"/>
    </source>
</evidence>
<evidence type="ECO:0000256" key="6">
    <source>
        <dbReference type="RuleBase" id="RU366058"/>
    </source>
</evidence>
<feature type="transmembrane region" description="Helical" evidence="6">
    <location>
        <begin position="128"/>
        <end position="148"/>
    </location>
</feature>
<accession>A0A2L1U951</accession>
<proteinExistence type="inferred from homology"/>
<keyword evidence="5 6" id="KW-0472">Membrane</keyword>
<gene>
    <name evidence="8" type="ORF">ERICIII_00472</name>
</gene>
<name>A0A2L1U951_9BACL</name>
<feature type="transmembrane region" description="Helical" evidence="6">
    <location>
        <begin position="185"/>
        <end position="205"/>
    </location>
</feature>
<dbReference type="PANTHER" id="PTHR12677">
    <property type="entry name" value="GOLGI APPARATUS MEMBRANE PROTEIN TVP38-RELATED"/>
    <property type="match status" value="1"/>
</dbReference>
<dbReference type="Pfam" id="PF09335">
    <property type="entry name" value="VTT_dom"/>
    <property type="match status" value="1"/>
</dbReference>
<feature type="transmembrane region" description="Helical" evidence="6">
    <location>
        <begin position="77"/>
        <end position="99"/>
    </location>
</feature>